<dbReference type="RefSeq" id="WP_012497978.1">
    <property type="nucleotide sequence ID" value="NC_011025.1"/>
</dbReference>
<dbReference type="NCBIfam" id="NF033817">
    <property type="entry name" value="Mplas_variab_LP"/>
    <property type="match status" value="1"/>
</dbReference>
<accession>B3PLW9</accession>
<protein>
    <submittedName>
        <fullName evidence="8">Hypothetical lipoprotein</fullName>
    </submittedName>
</protein>
<evidence type="ECO:0000256" key="1">
    <source>
        <dbReference type="ARBA" id="ARBA00004193"/>
    </source>
</evidence>
<name>B3PLW9_META1</name>
<evidence type="ECO:0000256" key="7">
    <source>
        <dbReference type="ARBA" id="ARBA00023288"/>
    </source>
</evidence>
<evidence type="ECO:0000256" key="2">
    <source>
        <dbReference type="ARBA" id="ARBA00022475"/>
    </source>
</evidence>
<dbReference type="InterPro" id="IPR049890">
    <property type="entry name" value="VlpA-F-like_signal"/>
</dbReference>
<gene>
    <name evidence="8" type="ordered locus">MARTH_orf065</name>
</gene>
<dbReference type="eggNOG" id="ENOG5031YBM">
    <property type="taxonomic scope" value="Bacteria"/>
</dbReference>
<reference evidence="8 9" key="1">
    <citation type="journal article" date="2008" name="Infect. Immun.">
        <title>Genome of Mycoplasma arthritidis.</title>
        <authorList>
            <person name="Dybvig K."/>
            <person name="Zuhua C."/>
            <person name="Lao P."/>
            <person name="Jordan D.S."/>
            <person name="French C.T."/>
            <person name="Tu A.H."/>
            <person name="Loraine A.E."/>
        </authorList>
    </citation>
    <scope>NUCLEOTIDE SEQUENCE [LARGE SCALE GENOMIC DNA]</scope>
    <source>
        <strain evidence="8 9">158L3-1</strain>
    </source>
</reference>
<evidence type="ECO:0000256" key="6">
    <source>
        <dbReference type="ARBA" id="ARBA00023139"/>
    </source>
</evidence>
<dbReference type="KEGG" id="mat:MARTH_orf065"/>
<evidence type="ECO:0000313" key="9">
    <source>
        <dbReference type="Proteomes" id="UP000008812"/>
    </source>
</evidence>
<keyword evidence="2" id="KW-1003">Cell membrane</keyword>
<dbReference type="HOGENOM" id="CLU_429502_0_0_14"/>
<keyword evidence="3" id="KW-0732">Signal</keyword>
<evidence type="ECO:0000256" key="5">
    <source>
        <dbReference type="ARBA" id="ARBA00023136"/>
    </source>
</evidence>
<evidence type="ECO:0000256" key="4">
    <source>
        <dbReference type="ARBA" id="ARBA00022737"/>
    </source>
</evidence>
<dbReference type="Proteomes" id="UP000008812">
    <property type="component" value="Chromosome"/>
</dbReference>
<evidence type="ECO:0000256" key="3">
    <source>
        <dbReference type="ARBA" id="ARBA00022729"/>
    </source>
</evidence>
<keyword evidence="4" id="KW-0677">Repeat</keyword>
<keyword evidence="5" id="KW-0472">Membrane</keyword>
<comment type="subcellular location">
    <subcellularLocation>
        <location evidence="1">Cell membrane</location>
        <topology evidence="1">Lipid-anchor</topology>
    </subcellularLocation>
</comment>
<dbReference type="AlphaFoldDB" id="B3PLW9"/>
<keyword evidence="6" id="KW-0564">Palmitate</keyword>
<dbReference type="PROSITE" id="PS51257">
    <property type="entry name" value="PROKAR_LIPOPROTEIN"/>
    <property type="match status" value="1"/>
</dbReference>
<evidence type="ECO:0000313" key="8">
    <source>
        <dbReference type="EMBL" id="ACF07021.1"/>
    </source>
</evidence>
<organism evidence="8 9">
    <name type="scientific">Metamycoplasma arthritidis (strain 158L3-1)</name>
    <name type="common">Mycoplasma arthritidis</name>
    <dbReference type="NCBI Taxonomy" id="243272"/>
    <lineage>
        <taxon>Bacteria</taxon>
        <taxon>Bacillati</taxon>
        <taxon>Mycoplasmatota</taxon>
        <taxon>Mycoplasmoidales</taxon>
        <taxon>Metamycoplasmataceae</taxon>
        <taxon>Metamycoplasma</taxon>
    </lineage>
</organism>
<proteinExistence type="predicted"/>
<keyword evidence="7 8" id="KW-0449">Lipoprotein</keyword>
<dbReference type="NCBIfam" id="NF045963">
    <property type="entry name" value="MAG3240_fam"/>
    <property type="match status" value="1"/>
</dbReference>
<sequence length="617" mass="72408">MKKNKILLSLITISSLTIPLVTLSCSKNESYLDINKISRRYLTRLSGSQIATLHNYQKIFYFYKSGKKTYYDYAKFNGKELELYYEGNIAKYSFDFKTKSNWEQFINSVSDFAVRDSQKDIDINELIKEYNFDDVDLSNGYSDIWFNTLTQKNGHDYHRVGNDDEPYFPDLQSLIFRAVRDSETNFSLLNKRAMVNKNNKNIIANNHFKNEYIQGSSWLKKDDQIKLFEYFLMLYISKFTKSVKEIKINWKAATVRQSYSGQSEYVEFTIEDIIDFQNKSLLKPENKNKKFYINNFRTYKTNQKFGVGNEGLKEELPLFNEYIQNPLLRINGGQYLNIVDNINHFIKGATSFEFWNAKGLMYLFQNFKDEMLSVDIPEDKKQEDAQYKIIDFKYTNYLKTNQLFKAIVRVFKKDGTYKDYVWISSNFDDHGHRLKGLILSNKYEDELKPSDFYNFNENLNPIPKGISLEEFLKASDKYPSTPFEKLLERAGANLEQAYSYWNNDIRANYEANFIRDDSFQIKLLASFLNNYLLSYALENEAGKINSGVKRIDVKVLPTPYEVGRVKLQLSFMSYANENDVDFKSPGEKVLKTITLYWNGFKGYDNSLGNNAFTVIEK</sequence>
<keyword evidence="9" id="KW-1185">Reference proteome</keyword>
<dbReference type="EMBL" id="CP001047">
    <property type="protein sequence ID" value="ACF07021.1"/>
    <property type="molecule type" value="Genomic_DNA"/>
</dbReference>
<dbReference type="GO" id="GO:0005886">
    <property type="term" value="C:plasma membrane"/>
    <property type="evidence" value="ECO:0007669"/>
    <property type="project" value="UniProtKB-SubCell"/>
</dbReference>